<gene>
    <name evidence="10" type="primary">glmS</name>
    <name evidence="13" type="ORF">AC626_06510</name>
</gene>
<dbReference type="FunFam" id="3.40.50.10490:FF:000001">
    <property type="entry name" value="Glutamine--fructose-6-phosphate aminotransferase [isomerizing]"/>
    <property type="match status" value="1"/>
</dbReference>
<feature type="domain" description="Glutamine amidotransferase type-2" evidence="11">
    <location>
        <begin position="2"/>
        <end position="218"/>
    </location>
</feature>
<dbReference type="GO" id="GO:0004360">
    <property type="term" value="F:glutamine-fructose-6-phosphate transaminase (isomerizing) activity"/>
    <property type="evidence" value="ECO:0007669"/>
    <property type="project" value="UniProtKB-UniRule"/>
</dbReference>
<dbReference type="Pfam" id="PF13522">
    <property type="entry name" value="GATase_6"/>
    <property type="match status" value="1"/>
</dbReference>
<dbReference type="GO" id="GO:0097367">
    <property type="term" value="F:carbohydrate derivative binding"/>
    <property type="evidence" value="ECO:0007669"/>
    <property type="project" value="InterPro"/>
</dbReference>
<keyword evidence="7 10" id="KW-0808">Transferase</keyword>
<dbReference type="NCBIfam" id="TIGR01135">
    <property type="entry name" value="glmS"/>
    <property type="match status" value="1"/>
</dbReference>
<dbReference type="InterPro" id="IPR005855">
    <property type="entry name" value="GFAT"/>
</dbReference>
<evidence type="ECO:0000256" key="8">
    <source>
        <dbReference type="ARBA" id="ARBA00022737"/>
    </source>
</evidence>
<dbReference type="SUPFAM" id="SSF56235">
    <property type="entry name" value="N-terminal nucleophile aminohydrolases (Ntn hydrolases)"/>
    <property type="match status" value="1"/>
</dbReference>
<dbReference type="InterPro" id="IPR035490">
    <property type="entry name" value="GlmS/FrlB_SIS"/>
</dbReference>
<dbReference type="SUPFAM" id="SSF53697">
    <property type="entry name" value="SIS domain"/>
    <property type="match status" value="1"/>
</dbReference>
<dbReference type="InterPro" id="IPR047084">
    <property type="entry name" value="GFAT_N"/>
</dbReference>
<keyword evidence="5 10" id="KW-0963">Cytoplasm</keyword>
<evidence type="ECO:0000256" key="6">
    <source>
        <dbReference type="ARBA" id="ARBA00022576"/>
    </source>
</evidence>
<dbReference type="HAMAP" id="MF_00164">
    <property type="entry name" value="GlmS"/>
    <property type="match status" value="1"/>
</dbReference>
<dbReference type="PANTHER" id="PTHR10937">
    <property type="entry name" value="GLUCOSAMINE--FRUCTOSE-6-PHOSPHATE AMINOTRANSFERASE, ISOMERIZING"/>
    <property type="match status" value="1"/>
</dbReference>
<evidence type="ECO:0000259" key="11">
    <source>
        <dbReference type="PROSITE" id="PS51278"/>
    </source>
</evidence>
<evidence type="ECO:0000256" key="9">
    <source>
        <dbReference type="ARBA" id="ARBA00022962"/>
    </source>
</evidence>
<evidence type="ECO:0000313" key="14">
    <source>
        <dbReference type="Proteomes" id="UP000036850"/>
    </source>
</evidence>
<feature type="active site" description="For Fru-6P isomerization activity" evidence="10">
    <location>
        <position position="601"/>
    </location>
</feature>
<dbReference type="GO" id="GO:0005829">
    <property type="term" value="C:cytosol"/>
    <property type="evidence" value="ECO:0007669"/>
    <property type="project" value="TreeGrafter"/>
</dbReference>
<keyword evidence="8" id="KW-0677">Repeat</keyword>
<protein>
    <recommendedName>
        <fullName evidence="4 10">Glutamine--fructose-6-phosphate aminotransferase [isomerizing]</fullName>
        <ecNumber evidence="3 10">2.6.1.16</ecNumber>
    </recommendedName>
    <alternativeName>
        <fullName evidence="10">D-fructose-6-phosphate amidotransferase</fullName>
    </alternativeName>
    <alternativeName>
        <fullName evidence="10">GFAT</fullName>
    </alternativeName>
    <alternativeName>
        <fullName evidence="10">Glucosamine-6-phosphate synthase</fullName>
    </alternativeName>
    <alternativeName>
        <fullName evidence="10">Hexosephosphate aminotransferase</fullName>
    </alternativeName>
    <alternativeName>
        <fullName evidence="10">L-glutamine--D-fructose-6-phosphate amidotransferase</fullName>
    </alternativeName>
</protein>
<evidence type="ECO:0000259" key="12">
    <source>
        <dbReference type="PROSITE" id="PS51464"/>
    </source>
</evidence>
<dbReference type="Pfam" id="PF01380">
    <property type="entry name" value="SIS"/>
    <property type="match status" value="2"/>
</dbReference>
<reference evidence="14" key="1">
    <citation type="submission" date="2015-07" db="EMBL/GenBank/DDBJ databases">
        <title>Draft genome sequence of a Pseudoalteromonas rubra strain, OCN096, isolated from Kaneohe Bay, Oahu, Hawaii.</title>
        <authorList>
            <person name="Beurmann S."/>
            <person name="Ushijima B."/>
            <person name="Belcaid M."/>
            <person name="Callahan S.M."/>
            <person name="Aeby G.S."/>
        </authorList>
    </citation>
    <scope>NUCLEOTIDE SEQUENCE [LARGE SCALE GENOMIC DNA]</scope>
    <source>
        <strain evidence="14">OCN096</strain>
    </source>
</reference>
<evidence type="ECO:0000256" key="7">
    <source>
        <dbReference type="ARBA" id="ARBA00022679"/>
    </source>
</evidence>
<evidence type="ECO:0000313" key="13">
    <source>
        <dbReference type="EMBL" id="KNC68125.1"/>
    </source>
</evidence>
<dbReference type="NCBIfam" id="NF001484">
    <property type="entry name" value="PRK00331.1"/>
    <property type="match status" value="1"/>
</dbReference>
<dbReference type="GO" id="GO:0005975">
    <property type="term" value="P:carbohydrate metabolic process"/>
    <property type="evidence" value="ECO:0007669"/>
    <property type="project" value="UniProtKB-UniRule"/>
</dbReference>
<evidence type="ECO:0000256" key="4">
    <source>
        <dbReference type="ARBA" id="ARBA00016090"/>
    </source>
</evidence>
<dbReference type="PROSITE" id="PS51278">
    <property type="entry name" value="GATASE_TYPE_2"/>
    <property type="match status" value="1"/>
</dbReference>
<comment type="subcellular location">
    <subcellularLocation>
        <location evidence="2 10">Cytoplasm</location>
    </subcellularLocation>
</comment>
<dbReference type="OrthoDB" id="9761808at2"/>
<dbReference type="CDD" id="cd05008">
    <property type="entry name" value="SIS_GlmS_GlmD_1"/>
    <property type="match status" value="1"/>
</dbReference>
<dbReference type="InterPro" id="IPR035466">
    <property type="entry name" value="GlmS/AgaS_SIS"/>
</dbReference>
<dbReference type="PROSITE" id="PS51464">
    <property type="entry name" value="SIS"/>
    <property type="match status" value="2"/>
</dbReference>
<comment type="subunit">
    <text evidence="10">Homodimer.</text>
</comment>
<dbReference type="Gene3D" id="3.40.50.10490">
    <property type="entry name" value="Glucose-6-phosphate isomerase like protein, domain 1"/>
    <property type="match status" value="2"/>
</dbReference>
<sequence length="606" mass="65952">MCGIVGAVAERPVNRILIEGLKRLEYRGYDSAGVALSNAGTLNTVKAVGKVANLEAALAEAGVSGHTGIAHTRWATHGGVTEVNAHPHISNEEIALVHNGIIENHESLRSVLKDDGYTFVSDTDTEVMVHLIHQLRQQHTSLLDSVKAAVKQLEGAYGTVVFDKANDNEIIVARSGSPLVIGLGLGENFIASDQLALLAVTRNFIFLEEGDVARITRETVEIYDINGEPVEREVVESNISQDVSGKGEYRHYMLKEIYEQPMAVRNTLEGRLDGDKVSVDAFGDQANQIFKDVKHVQIIACGTSYHSGMVARYWLEQYAGVSCNVEIASEFRYRESFVHENSLLVTISQSGETADTLAALRLAKEQGYMASMTICNVPGSSLVRESDLAFMTKAGAEIGVASTKAFTTQLVGLLMLTASIAQEKGRDQSVIVNAIKTLPNKLEESLNMAEGIEALAEEFADKHHSLFLGRGSQYPIAMEGALKLKEISYIHAEAYAAGELKHGPLALIDADMPIIVVAPNNELLEKLKSNVEEVRARGGIIYVFADKDSNFASDDTMRVMNVNHVEDIIAPVVYTIPLQLLSYYVAVIKGTDVDQPRNLAKSVTVE</sequence>
<dbReference type="FunFam" id="3.40.50.10490:FF:000002">
    <property type="entry name" value="Glutamine--fructose-6-phosphate aminotransferase [isomerizing]"/>
    <property type="match status" value="1"/>
</dbReference>
<evidence type="ECO:0000256" key="2">
    <source>
        <dbReference type="ARBA" id="ARBA00004496"/>
    </source>
</evidence>
<dbReference type="GO" id="GO:0006002">
    <property type="term" value="P:fructose 6-phosphate metabolic process"/>
    <property type="evidence" value="ECO:0007669"/>
    <property type="project" value="TreeGrafter"/>
</dbReference>
<feature type="initiator methionine" description="Removed" evidence="10">
    <location>
        <position position="1"/>
    </location>
</feature>
<dbReference type="EMBL" id="LFZX01000034">
    <property type="protein sequence ID" value="KNC68125.1"/>
    <property type="molecule type" value="Genomic_DNA"/>
</dbReference>
<accession>A0A0L0EUS4</accession>
<dbReference type="InterPro" id="IPR001347">
    <property type="entry name" value="SIS_dom"/>
</dbReference>
<keyword evidence="9" id="KW-0315">Glutamine amidotransferase</keyword>
<dbReference type="Gene3D" id="3.60.20.10">
    <property type="entry name" value="Glutamine Phosphoribosylpyrophosphate, subunit 1, domain 1"/>
    <property type="match status" value="1"/>
</dbReference>
<organism evidence="13 14">
    <name type="scientific">Pseudoalteromonas rubra</name>
    <dbReference type="NCBI Taxonomy" id="43658"/>
    <lineage>
        <taxon>Bacteria</taxon>
        <taxon>Pseudomonadati</taxon>
        <taxon>Pseudomonadota</taxon>
        <taxon>Gammaproteobacteria</taxon>
        <taxon>Alteromonadales</taxon>
        <taxon>Pseudoalteromonadaceae</taxon>
        <taxon>Pseudoalteromonas</taxon>
    </lineage>
</organism>
<proteinExistence type="inferred from homology"/>
<dbReference type="AlphaFoldDB" id="A0A0L0EUS4"/>
<dbReference type="PATRIC" id="fig|43658.6.peg.1469"/>
<feature type="domain" description="SIS" evidence="12">
    <location>
        <begin position="455"/>
        <end position="596"/>
    </location>
</feature>
<dbReference type="GO" id="GO:0006047">
    <property type="term" value="P:UDP-N-acetylglucosamine metabolic process"/>
    <property type="evidence" value="ECO:0007669"/>
    <property type="project" value="TreeGrafter"/>
</dbReference>
<dbReference type="GO" id="GO:0006487">
    <property type="term" value="P:protein N-linked glycosylation"/>
    <property type="evidence" value="ECO:0007669"/>
    <property type="project" value="TreeGrafter"/>
</dbReference>
<name>A0A0L0EUS4_9GAMM</name>
<dbReference type="CDD" id="cd05009">
    <property type="entry name" value="SIS_GlmS_GlmD_2"/>
    <property type="match status" value="1"/>
</dbReference>
<evidence type="ECO:0000256" key="3">
    <source>
        <dbReference type="ARBA" id="ARBA00012916"/>
    </source>
</evidence>
<feature type="active site" description="Nucleophile; for GATase activity" evidence="10">
    <location>
        <position position="2"/>
    </location>
</feature>
<dbReference type="PANTHER" id="PTHR10937:SF0">
    <property type="entry name" value="GLUTAMINE--FRUCTOSE-6-PHOSPHATE TRANSAMINASE (ISOMERIZING)"/>
    <property type="match status" value="1"/>
</dbReference>
<dbReference type="InterPro" id="IPR046348">
    <property type="entry name" value="SIS_dom_sf"/>
</dbReference>
<evidence type="ECO:0000256" key="10">
    <source>
        <dbReference type="HAMAP-Rule" id="MF_00164"/>
    </source>
</evidence>
<dbReference type="CDD" id="cd00714">
    <property type="entry name" value="GFAT"/>
    <property type="match status" value="1"/>
</dbReference>
<keyword evidence="6 10" id="KW-0032">Aminotransferase</keyword>
<dbReference type="Proteomes" id="UP000036850">
    <property type="component" value="Unassembled WGS sequence"/>
</dbReference>
<comment type="catalytic activity">
    <reaction evidence="1 10">
        <text>D-fructose 6-phosphate + L-glutamine = D-glucosamine 6-phosphate + L-glutamate</text>
        <dbReference type="Rhea" id="RHEA:13237"/>
        <dbReference type="ChEBI" id="CHEBI:29985"/>
        <dbReference type="ChEBI" id="CHEBI:58359"/>
        <dbReference type="ChEBI" id="CHEBI:58725"/>
        <dbReference type="ChEBI" id="CHEBI:61527"/>
        <dbReference type="EC" id="2.6.1.16"/>
    </reaction>
</comment>
<dbReference type="EC" id="2.6.1.16" evidence="3 10"/>
<comment type="caution">
    <text evidence="13">The sequence shown here is derived from an EMBL/GenBank/DDBJ whole genome shotgun (WGS) entry which is preliminary data.</text>
</comment>
<dbReference type="FunFam" id="3.60.20.10:FF:000006">
    <property type="entry name" value="Glutamine--fructose-6-phosphate aminotransferase [isomerizing]"/>
    <property type="match status" value="1"/>
</dbReference>
<dbReference type="InterPro" id="IPR017932">
    <property type="entry name" value="GATase_2_dom"/>
</dbReference>
<evidence type="ECO:0000256" key="1">
    <source>
        <dbReference type="ARBA" id="ARBA00001031"/>
    </source>
</evidence>
<dbReference type="InterPro" id="IPR029055">
    <property type="entry name" value="Ntn_hydrolases_N"/>
</dbReference>
<evidence type="ECO:0000256" key="5">
    <source>
        <dbReference type="ARBA" id="ARBA00022490"/>
    </source>
</evidence>
<comment type="function">
    <text evidence="10">Catalyzes the first step in hexosamine metabolism, converting fructose-6P into glucosamine-6P using glutamine as a nitrogen source.</text>
</comment>
<dbReference type="GO" id="GO:0046349">
    <property type="term" value="P:amino sugar biosynthetic process"/>
    <property type="evidence" value="ECO:0007669"/>
    <property type="project" value="UniProtKB-ARBA"/>
</dbReference>
<feature type="domain" description="SIS" evidence="12">
    <location>
        <begin position="286"/>
        <end position="426"/>
    </location>
</feature>